<comment type="caution">
    <text evidence="3">The sequence shown here is derived from an EMBL/GenBank/DDBJ whole genome shotgun (WGS) entry which is preliminary data.</text>
</comment>
<evidence type="ECO:0000313" key="4">
    <source>
        <dbReference type="Proteomes" id="UP001500729"/>
    </source>
</evidence>
<protein>
    <submittedName>
        <fullName evidence="3">Helix-turn-helix transcriptional regulator</fullName>
    </submittedName>
</protein>
<feature type="domain" description="Transcription regulator PadR N-terminal" evidence="1">
    <location>
        <begin position="7"/>
        <end position="78"/>
    </location>
</feature>
<dbReference type="EMBL" id="BAAAGS010000022">
    <property type="protein sequence ID" value="GAA0533147.1"/>
    <property type="molecule type" value="Genomic_DNA"/>
</dbReference>
<name>A0ABN1D4S0_SACER</name>
<dbReference type="PANTHER" id="PTHR43252:SF2">
    <property type="entry name" value="TRANSCRIPTION REGULATOR, PADR-LIKE FAMILY"/>
    <property type="match status" value="1"/>
</dbReference>
<dbReference type="Proteomes" id="UP001500729">
    <property type="component" value="Unassembled WGS sequence"/>
</dbReference>
<feature type="domain" description="Transcription regulator PadR C-terminal" evidence="2">
    <location>
        <begin position="90"/>
        <end position="169"/>
    </location>
</feature>
<proteinExistence type="predicted"/>
<evidence type="ECO:0000313" key="3">
    <source>
        <dbReference type="EMBL" id="GAA0533147.1"/>
    </source>
</evidence>
<dbReference type="RefSeq" id="WP_009944946.1">
    <property type="nucleotide sequence ID" value="NZ_BAAAGS010000022.1"/>
</dbReference>
<sequence>MSLRYALLGLLADEPQSGYDLTQRFERSLKRYAWHARHSQIYPELNKLAADGLIAVVEEGARGRRTYALTEAGREALHGWLMDWSSLQPVRNEFVLRLFLMSVLDPSEALPLLRGIHEHAKEEVAELEARVEAAGGPDGEWGFGRLAGEYGVRQYRAMVEWAEWAESELARAVPDEGSGDTST</sequence>
<keyword evidence="4" id="KW-1185">Reference proteome</keyword>
<organism evidence="3 4">
    <name type="scientific">Saccharopolyspora erythraea</name>
    <name type="common">Streptomyces erythraeus</name>
    <dbReference type="NCBI Taxonomy" id="1836"/>
    <lineage>
        <taxon>Bacteria</taxon>
        <taxon>Bacillati</taxon>
        <taxon>Actinomycetota</taxon>
        <taxon>Actinomycetes</taxon>
        <taxon>Pseudonocardiales</taxon>
        <taxon>Pseudonocardiaceae</taxon>
        <taxon>Saccharopolyspora</taxon>
    </lineage>
</organism>
<dbReference type="InterPro" id="IPR036390">
    <property type="entry name" value="WH_DNA-bd_sf"/>
</dbReference>
<accession>A0ABN1D4S0</accession>
<reference evidence="3 4" key="1">
    <citation type="journal article" date="2019" name="Int. J. Syst. Evol. Microbiol.">
        <title>The Global Catalogue of Microorganisms (GCM) 10K type strain sequencing project: providing services to taxonomists for standard genome sequencing and annotation.</title>
        <authorList>
            <consortium name="The Broad Institute Genomics Platform"/>
            <consortium name="The Broad Institute Genome Sequencing Center for Infectious Disease"/>
            <person name="Wu L."/>
            <person name="Ma J."/>
        </authorList>
    </citation>
    <scope>NUCLEOTIDE SEQUENCE [LARGE SCALE GENOMIC DNA]</scope>
    <source>
        <strain evidence="3 4">JCM 10303</strain>
    </source>
</reference>
<dbReference type="Gene3D" id="6.10.140.190">
    <property type="match status" value="1"/>
</dbReference>
<dbReference type="InterPro" id="IPR018309">
    <property type="entry name" value="Tscrpt_reg_PadR_C"/>
</dbReference>
<dbReference type="InterPro" id="IPR036388">
    <property type="entry name" value="WH-like_DNA-bd_sf"/>
</dbReference>
<evidence type="ECO:0000259" key="2">
    <source>
        <dbReference type="Pfam" id="PF10400"/>
    </source>
</evidence>
<dbReference type="SUPFAM" id="SSF46785">
    <property type="entry name" value="Winged helix' DNA-binding domain"/>
    <property type="match status" value="1"/>
</dbReference>
<dbReference type="Gene3D" id="1.10.10.10">
    <property type="entry name" value="Winged helix-like DNA-binding domain superfamily/Winged helix DNA-binding domain"/>
    <property type="match status" value="1"/>
</dbReference>
<dbReference type="PANTHER" id="PTHR43252">
    <property type="entry name" value="TRANSCRIPTIONAL REGULATOR YQJI"/>
    <property type="match status" value="1"/>
</dbReference>
<dbReference type="Pfam" id="PF10400">
    <property type="entry name" value="Vir_act_alpha_C"/>
    <property type="match status" value="1"/>
</dbReference>
<dbReference type="Pfam" id="PF03551">
    <property type="entry name" value="PadR"/>
    <property type="match status" value="1"/>
</dbReference>
<dbReference type="InterPro" id="IPR005149">
    <property type="entry name" value="Tscrpt_reg_PadR_N"/>
</dbReference>
<evidence type="ECO:0000259" key="1">
    <source>
        <dbReference type="Pfam" id="PF03551"/>
    </source>
</evidence>
<gene>
    <name evidence="3" type="ORF">GCM10009533_35310</name>
</gene>